<evidence type="ECO:0000313" key="5">
    <source>
        <dbReference type="Proteomes" id="UP000015103"/>
    </source>
</evidence>
<dbReference type="SMART" id="SM00365">
    <property type="entry name" value="LRR_SD22"/>
    <property type="match status" value="4"/>
</dbReference>
<dbReference type="Gene3D" id="3.80.10.10">
    <property type="entry name" value="Ribonuclease Inhibitor"/>
    <property type="match status" value="2"/>
</dbReference>
<dbReference type="GeneID" id="141452546"/>
<evidence type="ECO:0000256" key="3">
    <source>
        <dbReference type="SAM" id="MobiDB-lite"/>
    </source>
</evidence>
<sequence>MESESALTTQYEDSEELGEKEITTDAEKSHTTGTDTSSKLDDSESFNLRGIMLQPDAFGEGRPSSISVDYRRPKKMIGYLSKQRFGKFGKDVETKQPYPYLLDLRSLYLTELTNVEQYKHITYLDLTYNKITNEGLDILPQLVHLLTLILDHNKVKSMTLPIMKNLMYLSLNKNLLTTMSSINQPNLQFLFLNENRIRFVRFVDTAPKLHTLSISHCRLNSMSAHYAQSLEKLFLSYNNISSIEGLDGLVNLKWLHLRGNKIKKLTGFNEELSKLYYVNLRDNEIAEEQQLKQLKILPLLRILILIGNPINDGEEIRQMVLLNSPNMRRINKYLVEEEEAENAKKKMEEADEEEQEETKLSSLSEGSA</sequence>
<reference evidence="4" key="1">
    <citation type="submission" date="2015-05" db="UniProtKB">
        <authorList>
            <consortium name="EnsemblMetazoa"/>
        </authorList>
    </citation>
    <scope>IDENTIFICATION</scope>
</reference>
<dbReference type="EMBL" id="ACPB03000354">
    <property type="status" value="NOT_ANNOTATED_CDS"/>
    <property type="molecule type" value="Genomic_DNA"/>
</dbReference>
<dbReference type="InterPro" id="IPR001611">
    <property type="entry name" value="Leu-rich_rpt"/>
</dbReference>
<dbReference type="eggNOG" id="KOG0531">
    <property type="taxonomic scope" value="Eukaryota"/>
</dbReference>
<dbReference type="Pfam" id="PF13855">
    <property type="entry name" value="LRR_8"/>
    <property type="match status" value="1"/>
</dbReference>
<name>T1HCX3_RHOPR</name>
<dbReference type="GO" id="GO:0005737">
    <property type="term" value="C:cytoplasm"/>
    <property type="evidence" value="ECO:0007669"/>
    <property type="project" value="TreeGrafter"/>
</dbReference>
<feature type="compositionally biased region" description="Basic and acidic residues" evidence="3">
    <location>
        <begin position="17"/>
        <end position="30"/>
    </location>
</feature>
<evidence type="ECO:0000313" key="4">
    <source>
        <dbReference type="EnsemblMetazoa" id="RPRC001888-PA"/>
    </source>
</evidence>
<proteinExistence type="predicted"/>
<feature type="region of interest" description="Disordered" evidence="3">
    <location>
        <begin position="339"/>
        <end position="368"/>
    </location>
</feature>
<accession>T1HCX3</accession>
<dbReference type="Proteomes" id="UP000015103">
    <property type="component" value="Unassembled WGS sequence"/>
</dbReference>
<dbReference type="STRING" id="13249.T1HCX3"/>
<keyword evidence="1" id="KW-0433">Leucine-rich repeat</keyword>
<feature type="compositionally biased region" description="Polar residues" evidence="3">
    <location>
        <begin position="1"/>
        <end position="11"/>
    </location>
</feature>
<organism evidence="4 5">
    <name type="scientific">Rhodnius prolixus</name>
    <name type="common">Triatomid bug</name>
    <dbReference type="NCBI Taxonomy" id="13249"/>
    <lineage>
        <taxon>Eukaryota</taxon>
        <taxon>Metazoa</taxon>
        <taxon>Ecdysozoa</taxon>
        <taxon>Arthropoda</taxon>
        <taxon>Hexapoda</taxon>
        <taxon>Insecta</taxon>
        <taxon>Pterygota</taxon>
        <taxon>Neoptera</taxon>
        <taxon>Paraneoptera</taxon>
        <taxon>Hemiptera</taxon>
        <taxon>Heteroptera</taxon>
        <taxon>Panheteroptera</taxon>
        <taxon>Cimicomorpha</taxon>
        <taxon>Reduviidae</taxon>
        <taxon>Triatominae</taxon>
        <taxon>Rhodnius</taxon>
    </lineage>
</organism>
<dbReference type="PROSITE" id="PS51450">
    <property type="entry name" value="LRR"/>
    <property type="match status" value="2"/>
</dbReference>
<dbReference type="InterPro" id="IPR032675">
    <property type="entry name" value="LRR_dom_sf"/>
</dbReference>
<feature type="region of interest" description="Disordered" evidence="3">
    <location>
        <begin position="1"/>
        <end position="43"/>
    </location>
</feature>
<keyword evidence="2" id="KW-0677">Repeat</keyword>
<dbReference type="AlphaFoldDB" id="T1HCX3"/>
<dbReference type="EnsemblMetazoa" id="RPRC001888-RA">
    <property type="protein sequence ID" value="RPRC001888-PA"/>
    <property type="gene ID" value="RPRC001888"/>
</dbReference>
<dbReference type="PANTHER" id="PTHR15454">
    <property type="entry name" value="NISCHARIN RELATED"/>
    <property type="match status" value="1"/>
</dbReference>
<dbReference type="VEuPathDB" id="VectorBase:RPRC001888"/>
<dbReference type="InParanoid" id="T1HCX3"/>
<dbReference type="HOGENOM" id="CLU_752988_0_0_1"/>
<dbReference type="PANTHER" id="PTHR15454:SF56">
    <property type="entry name" value="PROTEIN PHOSPHATASE 1 REGULATORY SUBUNIT 7-RELATED"/>
    <property type="match status" value="1"/>
</dbReference>
<dbReference type="OMA" id="RIFQINH"/>
<keyword evidence="5" id="KW-1185">Reference proteome</keyword>
<dbReference type="SUPFAM" id="SSF52058">
    <property type="entry name" value="L domain-like"/>
    <property type="match status" value="1"/>
</dbReference>
<evidence type="ECO:0000256" key="1">
    <source>
        <dbReference type="ARBA" id="ARBA00022614"/>
    </source>
</evidence>
<protein>
    <submittedName>
        <fullName evidence="4">Uncharacterized protein</fullName>
    </submittedName>
</protein>
<evidence type="ECO:0000256" key="2">
    <source>
        <dbReference type="ARBA" id="ARBA00022737"/>
    </source>
</evidence>
<dbReference type="RefSeq" id="XP_073980923.1">
    <property type="nucleotide sequence ID" value="XM_074124822.1"/>
</dbReference>